<dbReference type="GO" id="GO:0006352">
    <property type="term" value="P:DNA-templated transcription initiation"/>
    <property type="evidence" value="ECO:0007669"/>
    <property type="project" value="InterPro"/>
</dbReference>
<keyword evidence="3" id="KW-0731">Sigma factor</keyword>
<dbReference type="InterPro" id="IPR014284">
    <property type="entry name" value="RNA_pol_sigma-70_dom"/>
</dbReference>
<dbReference type="InterPro" id="IPR013325">
    <property type="entry name" value="RNA_pol_sigma_r2"/>
</dbReference>
<keyword evidence="8" id="KW-1185">Reference proteome</keyword>
<dbReference type="CDD" id="cd06171">
    <property type="entry name" value="Sigma70_r4"/>
    <property type="match status" value="1"/>
</dbReference>
<evidence type="ECO:0000256" key="4">
    <source>
        <dbReference type="ARBA" id="ARBA00023163"/>
    </source>
</evidence>
<dbReference type="InterPro" id="IPR007627">
    <property type="entry name" value="RNA_pol_sigma70_r2"/>
</dbReference>
<dbReference type="EMBL" id="BMNR01000005">
    <property type="protein sequence ID" value="GGK28237.1"/>
    <property type="molecule type" value="Genomic_DNA"/>
</dbReference>
<dbReference type="InterPro" id="IPR013249">
    <property type="entry name" value="RNA_pol_sigma70_r4_t2"/>
</dbReference>
<dbReference type="NCBIfam" id="TIGR02937">
    <property type="entry name" value="sigma70-ECF"/>
    <property type="match status" value="1"/>
</dbReference>
<dbReference type="PANTHER" id="PTHR43133">
    <property type="entry name" value="RNA POLYMERASE ECF-TYPE SIGMA FACTO"/>
    <property type="match status" value="1"/>
</dbReference>
<reference evidence="7" key="2">
    <citation type="submission" date="2020-09" db="EMBL/GenBank/DDBJ databases">
        <authorList>
            <person name="Sun Q."/>
            <person name="Ohkuma M."/>
        </authorList>
    </citation>
    <scope>NUCLEOTIDE SEQUENCE</scope>
    <source>
        <strain evidence="7">JCM 12862</strain>
    </source>
</reference>
<dbReference type="InterPro" id="IPR014327">
    <property type="entry name" value="RNA_pol_sigma70_bacteroid"/>
</dbReference>
<evidence type="ECO:0000259" key="5">
    <source>
        <dbReference type="Pfam" id="PF04542"/>
    </source>
</evidence>
<comment type="similarity">
    <text evidence="1">Belongs to the sigma-70 factor family. ECF subfamily.</text>
</comment>
<evidence type="ECO:0000256" key="3">
    <source>
        <dbReference type="ARBA" id="ARBA00023082"/>
    </source>
</evidence>
<dbReference type="AlphaFoldDB" id="A0A8J3BP48"/>
<evidence type="ECO:0000313" key="7">
    <source>
        <dbReference type="EMBL" id="GGK28237.1"/>
    </source>
</evidence>
<dbReference type="Proteomes" id="UP000612329">
    <property type="component" value="Unassembled WGS sequence"/>
</dbReference>
<dbReference type="InterPro" id="IPR036388">
    <property type="entry name" value="WH-like_DNA-bd_sf"/>
</dbReference>
<dbReference type="GO" id="GO:0003677">
    <property type="term" value="F:DNA binding"/>
    <property type="evidence" value="ECO:0007669"/>
    <property type="project" value="InterPro"/>
</dbReference>
<dbReference type="Gene3D" id="1.10.10.10">
    <property type="entry name" value="Winged helix-like DNA-binding domain superfamily/Winged helix DNA-binding domain"/>
    <property type="match status" value="1"/>
</dbReference>
<dbReference type="GO" id="GO:0000428">
    <property type="term" value="C:DNA-directed RNA polymerase complex"/>
    <property type="evidence" value="ECO:0007669"/>
    <property type="project" value="UniProtKB-KW"/>
</dbReference>
<protein>
    <submittedName>
        <fullName evidence="7">DNA-directed RNA polymerase sigma-70 factor</fullName>
    </submittedName>
</protein>
<proteinExistence type="inferred from homology"/>
<gene>
    <name evidence="7" type="ORF">GCM10007962_23120</name>
</gene>
<keyword evidence="4" id="KW-0804">Transcription</keyword>
<feature type="domain" description="RNA polymerase sigma-70 region 2" evidence="5">
    <location>
        <begin position="18"/>
        <end position="80"/>
    </location>
</feature>
<evidence type="ECO:0000256" key="2">
    <source>
        <dbReference type="ARBA" id="ARBA00023015"/>
    </source>
</evidence>
<dbReference type="GO" id="GO:0016987">
    <property type="term" value="F:sigma factor activity"/>
    <property type="evidence" value="ECO:0007669"/>
    <property type="project" value="UniProtKB-KW"/>
</dbReference>
<dbReference type="Gene3D" id="1.10.1740.10">
    <property type="match status" value="1"/>
</dbReference>
<dbReference type="InterPro" id="IPR013324">
    <property type="entry name" value="RNA_pol_sigma_r3/r4-like"/>
</dbReference>
<evidence type="ECO:0000313" key="8">
    <source>
        <dbReference type="Proteomes" id="UP000612329"/>
    </source>
</evidence>
<sequence length="170" mass="19802">MGIKSKNVCDDQVFESIFKSYAKDIKRYIFSKTRDAQIAEDIVQDAFVKIWEDCEKVLFDTVKNYLYTIANNLFLNIVKHNKVVHAHQQINGKTSTNESPEFLVLEEEFLIKLEKAIKDLPEIQREVFLLNRIEKKKYKDIAEELGLSVKAVEKRMHGALLVLREKIGNI</sequence>
<dbReference type="PANTHER" id="PTHR43133:SF46">
    <property type="entry name" value="RNA POLYMERASE SIGMA-70 FACTOR ECF SUBFAMILY"/>
    <property type="match status" value="1"/>
</dbReference>
<dbReference type="InterPro" id="IPR039425">
    <property type="entry name" value="RNA_pol_sigma-70-like"/>
</dbReference>
<dbReference type="SUPFAM" id="SSF88946">
    <property type="entry name" value="Sigma2 domain of RNA polymerase sigma factors"/>
    <property type="match status" value="1"/>
</dbReference>
<organism evidence="7 8">
    <name type="scientific">Yeosuana aromativorans</name>
    <dbReference type="NCBI Taxonomy" id="288019"/>
    <lineage>
        <taxon>Bacteria</taxon>
        <taxon>Pseudomonadati</taxon>
        <taxon>Bacteroidota</taxon>
        <taxon>Flavobacteriia</taxon>
        <taxon>Flavobacteriales</taxon>
        <taxon>Flavobacteriaceae</taxon>
        <taxon>Yeosuana</taxon>
    </lineage>
</organism>
<dbReference type="Pfam" id="PF04542">
    <property type="entry name" value="Sigma70_r2"/>
    <property type="match status" value="1"/>
</dbReference>
<feature type="domain" description="RNA polymerase sigma factor 70 region 4 type 2" evidence="6">
    <location>
        <begin position="112"/>
        <end position="160"/>
    </location>
</feature>
<dbReference type="RefSeq" id="WP_188653240.1">
    <property type="nucleotide sequence ID" value="NZ_BMNR01000005.1"/>
</dbReference>
<dbReference type="SUPFAM" id="SSF88659">
    <property type="entry name" value="Sigma3 and sigma4 domains of RNA polymerase sigma factors"/>
    <property type="match status" value="1"/>
</dbReference>
<name>A0A8J3BP48_9FLAO</name>
<evidence type="ECO:0000256" key="1">
    <source>
        <dbReference type="ARBA" id="ARBA00010641"/>
    </source>
</evidence>
<reference evidence="7" key="1">
    <citation type="journal article" date="2014" name="Int. J. Syst. Evol. Microbiol.">
        <title>Complete genome sequence of Corynebacterium casei LMG S-19264T (=DSM 44701T), isolated from a smear-ripened cheese.</title>
        <authorList>
            <consortium name="US DOE Joint Genome Institute (JGI-PGF)"/>
            <person name="Walter F."/>
            <person name="Albersmeier A."/>
            <person name="Kalinowski J."/>
            <person name="Ruckert C."/>
        </authorList>
    </citation>
    <scope>NUCLEOTIDE SEQUENCE</scope>
    <source>
        <strain evidence="7">JCM 12862</strain>
    </source>
</reference>
<evidence type="ECO:0000259" key="6">
    <source>
        <dbReference type="Pfam" id="PF08281"/>
    </source>
</evidence>
<accession>A0A8J3BP48</accession>
<comment type="caution">
    <text evidence="7">The sequence shown here is derived from an EMBL/GenBank/DDBJ whole genome shotgun (WGS) entry which is preliminary data.</text>
</comment>
<keyword evidence="2" id="KW-0805">Transcription regulation</keyword>
<keyword evidence="7" id="KW-0240">DNA-directed RNA polymerase</keyword>
<dbReference type="Pfam" id="PF08281">
    <property type="entry name" value="Sigma70_r4_2"/>
    <property type="match status" value="1"/>
</dbReference>
<dbReference type="NCBIfam" id="TIGR02985">
    <property type="entry name" value="Sig70_bacteroi1"/>
    <property type="match status" value="1"/>
</dbReference>